<keyword evidence="1" id="KW-0812">Transmembrane</keyword>
<comment type="caution">
    <text evidence="3">The sequence shown here is derived from an EMBL/GenBank/DDBJ whole genome shotgun (WGS) entry which is preliminary data.</text>
</comment>
<gene>
    <name evidence="3" type="ORF">ESZ91_10680</name>
</gene>
<keyword evidence="1" id="KW-0472">Membrane</keyword>
<dbReference type="Proteomes" id="UP000291269">
    <property type="component" value="Unassembled WGS sequence"/>
</dbReference>
<name>A0A4Q2K7S0_9FIRM</name>
<dbReference type="AlphaFoldDB" id="A0A4Q2K7S0"/>
<keyword evidence="3" id="KW-0482">Metalloprotease</keyword>
<feature type="transmembrane region" description="Helical" evidence="1">
    <location>
        <begin position="21"/>
        <end position="47"/>
    </location>
</feature>
<organism evidence="3 4">
    <name type="scientific">Candidatus Borkfalkia ceftriaxoniphila</name>
    <dbReference type="NCBI Taxonomy" id="2508949"/>
    <lineage>
        <taxon>Bacteria</taxon>
        <taxon>Bacillati</taxon>
        <taxon>Bacillota</taxon>
        <taxon>Clostridia</taxon>
        <taxon>Christensenellales</taxon>
        <taxon>Christensenellaceae</taxon>
        <taxon>Candidatus Borkfalkia</taxon>
    </lineage>
</organism>
<evidence type="ECO:0000313" key="4">
    <source>
        <dbReference type="Proteomes" id="UP000291269"/>
    </source>
</evidence>
<dbReference type="Pfam" id="PF02517">
    <property type="entry name" value="Rce1-like"/>
    <property type="match status" value="1"/>
</dbReference>
<dbReference type="PANTHER" id="PTHR36435">
    <property type="entry name" value="SLR1288 PROTEIN"/>
    <property type="match status" value="1"/>
</dbReference>
<feature type="transmembrane region" description="Helical" evidence="1">
    <location>
        <begin position="253"/>
        <end position="274"/>
    </location>
</feature>
<dbReference type="PANTHER" id="PTHR36435:SF1">
    <property type="entry name" value="CAAX AMINO TERMINAL PROTEASE FAMILY PROTEIN"/>
    <property type="match status" value="1"/>
</dbReference>
<dbReference type="EMBL" id="SDOZ01000004">
    <property type="protein sequence ID" value="RXZ58111.1"/>
    <property type="molecule type" value="Genomic_DNA"/>
</dbReference>
<dbReference type="GO" id="GO:0080120">
    <property type="term" value="P:CAAX-box protein maturation"/>
    <property type="evidence" value="ECO:0007669"/>
    <property type="project" value="UniProtKB-ARBA"/>
</dbReference>
<evidence type="ECO:0000256" key="1">
    <source>
        <dbReference type="SAM" id="Phobius"/>
    </source>
</evidence>
<feature type="domain" description="CAAX prenyl protease 2/Lysostaphin resistance protein A-like" evidence="2">
    <location>
        <begin position="151"/>
        <end position="236"/>
    </location>
</feature>
<dbReference type="InterPro" id="IPR052710">
    <property type="entry name" value="CAAX_protease"/>
</dbReference>
<feature type="transmembrane region" description="Helical" evidence="1">
    <location>
        <begin position="203"/>
        <end position="220"/>
    </location>
</feature>
<sequence length="314" mass="34492">MENQTNNQAPKSGLLNQPRKAVSGLVYSGTIIGMVIISLLFAITLAAVARLLGVDSASFADADWYKYLSYFLYQIVYIAIIFAFARIYKNKPREFGYRKTHWKYYIIAIVLGFGLLFGLNWMNNLFALAIEKMGGVLPEISLPSLKGGGLFGVLLVVAILPAILEETIFRGIILEGIKDIGTVAACLLGGLLFSIFHQNPMQTVYQFVCGAVFTLLAIRADSILPAILVHFANNAFIIFDTRFGWLAKASDPAMIVLYVLAGVALVLSLGYLIFVDRKTNRKKQGAIKPLVIFALAGIIINAVMWFTVLAGYFA</sequence>
<protein>
    <submittedName>
        <fullName evidence="3">CPBP family intramembrane metalloprotease</fullName>
    </submittedName>
</protein>
<keyword evidence="4" id="KW-1185">Reference proteome</keyword>
<accession>A0A4Q2K7S0</accession>
<feature type="transmembrane region" description="Helical" evidence="1">
    <location>
        <begin position="67"/>
        <end position="84"/>
    </location>
</feature>
<reference evidence="3 4" key="1">
    <citation type="journal article" date="2019" name="Gut">
        <title>Antibiotics-induced monodominance of a novel gut bacterial order.</title>
        <authorList>
            <person name="Hildebrand F."/>
            <person name="Moitinho-Silva L."/>
            <person name="Blasche S."/>
            <person name="Jahn M.T."/>
            <person name="Gossmann T.I."/>
            <person name="Heuerta-Cepas J."/>
            <person name="Hercog R."/>
            <person name="Luetge M."/>
            <person name="Bahram M."/>
            <person name="Pryszlak A."/>
            <person name="Alves R.J."/>
            <person name="Waszak S.M."/>
            <person name="Zhu A."/>
            <person name="Ye L."/>
            <person name="Costea P.I."/>
            <person name="Aalvink S."/>
            <person name="Belzer C."/>
            <person name="Forslund S.K."/>
            <person name="Sunagawa S."/>
            <person name="Hentschel U."/>
            <person name="Merten C."/>
            <person name="Patil K.R."/>
            <person name="Benes V."/>
            <person name="Bork P."/>
        </authorList>
    </citation>
    <scope>NUCLEOTIDE SEQUENCE [LARGE SCALE GENOMIC DNA]</scope>
    <source>
        <strain evidence="3 4">HDS1380</strain>
    </source>
</reference>
<evidence type="ECO:0000313" key="3">
    <source>
        <dbReference type="EMBL" id="RXZ58111.1"/>
    </source>
</evidence>
<feature type="transmembrane region" description="Helical" evidence="1">
    <location>
        <begin position="286"/>
        <end position="313"/>
    </location>
</feature>
<feature type="transmembrane region" description="Helical" evidence="1">
    <location>
        <begin position="142"/>
        <end position="164"/>
    </location>
</feature>
<proteinExistence type="predicted"/>
<dbReference type="RefSeq" id="WP_129227102.1">
    <property type="nucleotide sequence ID" value="NZ_SDOZ01000004.1"/>
</dbReference>
<dbReference type="InterPro" id="IPR003675">
    <property type="entry name" value="Rce1/LyrA-like_dom"/>
</dbReference>
<dbReference type="GO" id="GO:0008237">
    <property type="term" value="F:metallopeptidase activity"/>
    <property type="evidence" value="ECO:0007669"/>
    <property type="project" value="UniProtKB-KW"/>
</dbReference>
<keyword evidence="3" id="KW-0378">Hydrolase</keyword>
<keyword evidence="3" id="KW-0645">Protease</keyword>
<evidence type="ECO:0000259" key="2">
    <source>
        <dbReference type="Pfam" id="PF02517"/>
    </source>
</evidence>
<feature type="transmembrane region" description="Helical" evidence="1">
    <location>
        <begin position="104"/>
        <end position="122"/>
    </location>
</feature>
<dbReference type="OrthoDB" id="3429192at2"/>
<keyword evidence="1" id="KW-1133">Transmembrane helix</keyword>
<dbReference type="GO" id="GO:0004175">
    <property type="term" value="F:endopeptidase activity"/>
    <property type="evidence" value="ECO:0007669"/>
    <property type="project" value="UniProtKB-ARBA"/>
</dbReference>
<dbReference type="GO" id="GO:0006508">
    <property type="term" value="P:proteolysis"/>
    <property type="evidence" value="ECO:0007669"/>
    <property type="project" value="UniProtKB-KW"/>
</dbReference>